<dbReference type="PANTHER" id="PTHR25462">
    <property type="entry name" value="BONUS, ISOFORM C-RELATED"/>
    <property type="match status" value="1"/>
</dbReference>
<dbReference type="AlphaFoldDB" id="A0AAN9G4E8"/>
<feature type="compositionally biased region" description="Low complexity" evidence="5">
    <location>
        <begin position="209"/>
        <end position="226"/>
    </location>
</feature>
<feature type="compositionally biased region" description="Polar residues" evidence="5">
    <location>
        <begin position="121"/>
        <end position="153"/>
    </location>
</feature>
<protein>
    <recommendedName>
        <fullName evidence="6">RING-type domain-containing protein</fullName>
    </recommendedName>
</protein>
<organism evidence="7 8">
    <name type="scientific">Littorina saxatilis</name>
    <dbReference type="NCBI Taxonomy" id="31220"/>
    <lineage>
        <taxon>Eukaryota</taxon>
        <taxon>Metazoa</taxon>
        <taxon>Spiralia</taxon>
        <taxon>Lophotrochozoa</taxon>
        <taxon>Mollusca</taxon>
        <taxon>Gastropoda</taxon>
        <taxon>Caenogastropoda</taxon>
        <taxon>Littorinimorpha</taxon>
        <taxon>Littorinoidea</taxon>
        <taxon>Littorinidae</taxon>
        <taxon>Littorina</taxon>
    </lineage>
</organism>
<evidence type="ECO:0000259" key="6">
    <source>
        <dbReference type="PROSITE" id="PS50089"/>
    </source>
</evidence>
<dbReference type="GO" id="GO:0008270">
    <property type="term" value="F:zinc ion binding"/>
    <property type="evidence" value="ECO:0007669"/>
    <property type="project" value="UniProtKB-KW"/>
</dbReference>
<feature type="region of interest" description="Disordered" evidence="5">
    <location>
        <begin position="94"/>
        <end position="242"/>
    </location>
</feature>
<dbReference type="Pfam" id="PF00097">
    <property type="entry name" value="zf-C3HC4"/>
    <property type="match status" value="1"/>
</dbReference>
<evidence type="ECO:0000256" key="1">
    <source>
        <dbReference type="ARBA" id="ARBA00022723"/>
    </source>
</evidence>
<proteinExistence type="predicted"/>
<feature type="compositionally biased region" description="Low complexity" evidence="5">
    <location>
        <begin position="1036"/>
        <end position="1048"/>
    </location>
</feature>
<feature type="compositionally biased region" description="Low complexity" evidence="5">
    <location>
        <begin position="646"/>
        <end position="669"/>
    </location>
</feature>
<reference evidence="7 8" key="1">
    <citation type="submission" date="2024-02" db="EMBL/GenBank/DDBJ databases">
        <title>Chromosome-scale genome assembly of the rough periwinkle Littorina saxatilis.</title>
        <authorList>
            <person name="De Jode A."/>
            <person name="Faria R."/>
            <person name="Formenti G."/>
            <person name="Sims Y."/>
            <person name="Smith T.P."/>
            <person name="Tracey A."/>
            <person name="Wood J.M.D."/>
            <person name="Zagrodzka Z.B."/>
            <person name="Johannesson K."/>
            <person name="Butlin R.K."/>
            <person name="Leder E.H."/>
        </authorList>
    </citation>
    <scope>NUCLEOTIDE SEQUENCE [LARGE SCALE GENOMIC DNA]</scope>
    <source>
        <strain evidence="7">Snail1</strain>
        <tissue evidence="7">Muscle</tissue>
    </source>
</reference>
<feature type="region of interest" description="Disordered" evidence="5">
    <location>
        <begin position="775"/>
        <end position="876"/>
    </location>
</feature>
<dbReference type="EMBL" id="JBAMIC010000018">
    <property type="protein sequence ID" value="KAK7095133.1"/>
    <property type="molecule type" value="Genomic_DNA"/>
</dbReference>
<feature type="region of interest" description="Disordered" evidence="5">
    <location>
        <begin position="557"/>
        <end position="726"/>
    </location>
</feature>
<evidence type="ECO:0000313" key="7">
    <source>
        <dbReference type="EMBL" id="KAK7095133.1"/>
    </source>
</evidence>
<dbReference type="PROSITE" id="PS50089">
    <property type="entry name" value="ZF_RING_2"/>
    <property type="match status" value="1"/>
</dbReference>
<dbReference type="InterPro" id="IPR047153">
    <property type="entry name" value="TRIM45/56/19-like"/>
</dbReference>
<feature type="compositionally biased region" description="Polar residues" evidence="5">
    <location>
        <begin position="692"/>
        <end position="705"/>
    </location>
</feature>
<feature type="compositionally biased region" description="Low complexity" evidence="5">
    <location>
        <begin position="180"/>
        <end position="201"/>
    </location>
</feature>
<dbReference type="PROSITE" id="PS00518">
    <property type="entry name" value="ZF_RING_1"/>
    <property type="match status" value="1"/>
</dbReference>
<dbReference type="SMART" id="SM00184">
    <property type="entry name" value="RING"/>
    <property type="match status" value="1"/>
</dbReference>
<dbReference type="InterPro" id="IPR001841">
    <property type="entry name" value="Znf_RING"/>
</dbReference>
<evidence type="ECO:0000256" key="5">
    <source>
        <dbReference type="SAM" id="MobiDB-lite"/>
    </source>
</evidence>
<dbReference type="SUPFAM" id="SSF57850">
    <property type="entry name" value="RING/U-box"/>
    <property type="match status" value="1"/>
</dbReference>
<evidence type="ECO:0000256" key="3">
    <source>
        <dbReference type="ARBA" id="ARBA00022833"/>
    </source>
</evidence>
<comment type="caution">
    <text evidence="7">The sequence shown here is derived from an EMBL/GenBank/DDBJ whole genome shotgun (WGS) entry which is preliminary data.</text>
</comment>
<evidence type="ECO:0000256" key="2">
    <source>
        <dbReference type="ARBA" id="ARBA00022771"/>
    </source>
</evidence>
<dbReference type="Proteomes" id="UP001374579">
    <property type="component" value="Unassembled WGS sequence"/>
</dbReference>
<dbReference type="PANTHER" id="PTHR25462:SF296">
    <property type="entry name" value="MEIOTIC P26, ISOFORM F"/>
    <property type="match status" value="1"/>
</dbReference>
<dbReference type="Gene3D" id="3.30.40.10">
    <property type="entry name" value="Zinc/RING finger domain, C3HC4 (zinc finger)"/>
    <property type="match status" value="1"/>
</dbReference>
<evidence type="ECO:0000256" key="4">
    <source>
        <dbReference type="PROSITE-ProRule" id="PRU00175"/>
    </source>
</evidence>
<keyword evidence="1" id="KW-0479">Metal-binding</keyword>
<feature type="domain" description="RING-type" evidence="6">
    <location>
        <begin position="15"/>
        <end position="59"/>
    </location>
</feature>
<feature type="region of interest" description="Disordered" evidence="5">
    <location>
        <begin position="1012"/>
        <end position="1063"/>
    </location>
</feature>
<name>A0AAN9G4E8_9CAEN</name>
<evidence type="ECO:0000313" key="8">
    <source>
        <dbReference type="Proteomes" id="UP001374579"/>
    </source>
</evidence>
<feature type="compositionally biased region" description="Polar residues" evidence="5">
    <location>
        <begin position="227"/>
        <end position="240"/>
    </location>
</feature>
<dbReference type="InterPro" id="IPR017907">
    <property type="entry name" value="Znf_RING_CS"/>
</dbReference>
<feature type="region of interest" description="Disordered" evidence="5">
    <location>
        <begin position="464"/>
        <end position="486"/>
    </location>
</feature>
<feature type="compositionally biased region" description="Basic and acidic residues" evidence="5">
    <location>
        <begin position="611"/>
        <end position="622"/>
    </location>
</feature>
<feature type="compositionally biased region" description="Basic and acidic residues" evidence="5">
    <location>
        <begin position="812"/>
        <end position="837"/>
    </location>
</feature>
<feature type="region of interest" description="Disordered" evidence="5">
    <location>
        <begin position="1080"/>
        <end position="1104"/>
    </location>
</feature>
<feature type="compositionally biased region" description="Polar residues" evidence="5">
    <location>
        <begin position="624"/>
        <end position="645"/>
    </location>
</feature>
<gene>
    <name evidence="7" type="ORF">V1264_006581</name>
</gene>
<feature type="region of interest" description="Disordered" evidence="5">
    <location>
        <begin position="898"/>
        <end position="1000"/>
    </location>
</feature>
<keyword evidence="2 4" id="KW-0863">Zinc-finger</keyword>
<feature type="compositionally biased region" description="Low complexity" evidence="5">
    <location>
        <begin position="706"/>
        <end position="726"/>
    </location>
</feature>
<sequence>MSTSGTDLPTSILYCRLCQSLYRQPRTLPCLHSFCTDCLRQLAPARDTSGHATLPCPVCGQGAPMPFSGISGFTPNDFLARMCQEYVGEVQRSVATGKPMSPTPISPPSILAGRSSGGNGSHFQYTTTTSPHSQVHQVSPASSVSSGRTQAQAQPERAMSPTTTAPMTRFDYAFRSSRKTSTGPSPSAAPTTTAPVTAPLTINTGYQATSSHLTSPRLSSSSSSSSDVLQTARRMSTETIPTRGLGIQRRLSSAPKDVVRTWECLQRKLNNLHAASLQATYSLETVNMAESTWHQRKQDLKRDVQRRSAQLQFFVKRQERLLLAALDSRSTDDTFTTGADIARGDLRTNLKTLMHEIDTFKSVLDLATDSELMSLSSLLLASTVPQSQVTMDTPELRFVVPEELSLEDMVSRDFGCLTSTPMSQVIFTPEEIDLGVPKDQEEEEEGEEEAFVTDTYTMDTPATYNTSSTSTNISTAPTTSASTSYGSSRASSAYSAVTAPAHEAGVTATTTTTASDHFENSIKDVAYIDEEEEDEEEMIVEETLEYIDGKMQVVSKKSFQAPRTQSQTSTASQSRDSTMARASLQEGTNTRPTVTTSAGTTSSASVGFKDPTTRGRGMDTRRTVNSATTSAYTTSEQIHQPSTQGQTNRTTSSVLTTTTAGQTTQPVTQGHQSDRTSSSSTVLHTRKFGHQPLTTTQEVITEGQQTSTPKEGSEPSSTPEPSEHQTTLNKFQNIRDELAQKRRELLLNASVYTLGPQHPGVAYLLPKEKRVHSLDRTTMTSREGSRRSHSPASPQRRLMPTVAAPVIRTPRHSTDSEDSEHSSHSTHSDTVFTRREPGSNLEETAVRSTILSSDPTEERTSRPVRRAISAASDKASKMEYLRETWKKRKELLIQTEAFIPAPHAESTGIDTQSQEPGDQDSGKGNGGKAVTTSDKSTIRQSIRSKISNIKQAWKKNGKAEEGKLEVSEKSPGKGPDSTTSFLIKERPTPPSSLAESAAEDKVMKTVETILQKRNVTIPEPAKSTVDLHPNPPDTSPSPTQTSPGGKPSMIVKPRPRDPSPAVSTVVLGTPALETLEEGVVKDISPSPQRKPGLRMTSPVRGEASKEMIQQAKANMRRKKERWRSLSLT</sequence>
<keyword evidence="3" id="KW-0862">Zinc</keyword>
<feature type="compositionally biased region" description="Low complexity" evidence="5">
    <location>
        <begin position="560"/>
        <end position="577"/>
    </location>
</feature>
<dbReference type="InterPro" id="IPR013083">
    <property type="entry name" value="Znf_RING/FYVE/PHD"/>
</dbReference>
<accession>A0AAN9G4E8</accession>
<feature type="compositionally biased region" description="Basic and acidic residues" evidence="5">
    <location>
        <begin position="957"/>
        <end position="971"/>
    </location>
</feature>
<feature type="compositionally biased region" description="Low complexity" evidence="5">
    <location>
        <begin position="593"/>
        <end position="607"/>
    </location>
</feature>
<feature type="compositionally biased region" description="Polar residues" evidence="5">
    <location>
        <begin position="930"/>
        <end position="950"/>
    </location>
</feature>
<keyword evidence="8" id="KW-1185">Reference proteome</keyword>
<dbReference type="InterPro" id="IPR018957">
    <property type="entry name" value="Znf_C3HC4_RING-type"/>
</dbReference>